<sequence>MVAGCDSKHSACPWPQILPVHCPTIREGKRKKNEQGVVPSEITYNTLRFSGT</sequence>
<protein>
    <submittedName>
        <fullName evidence="1">Uncharacterized protein</fullName>
    </submittedName>
</protein>
<dbReference type="AlphaFoldDB" id="A0A2P2IVM2"/>
<name>A0A2P2IVM2_RHIMU</name>
<reference evidence="1" key="1">
    <citation type="submission" date="2018-02" db="EMBL/GenBank/DDBJ databases">
        <title>Rhizophora mucronata_Transcriptome.</title>
        <authorList>
            <person name="Meera S.P."/>
            <person name="Sreeshan A."/>
            <person name="Augustine A."/>
        </authorList>
    </citation>
    <scope>NUCLEOTIDE SEQUENCE</scope>
    <source>
        <tissue evidence="1">Leaf</tissue>
    </source>
</reference>
<dbReference type="EMBL" id="GGEC01004775">
    <property type="protein sequence ID" value="MBW85258.1"/>
    <property type="molecule type" value="Transcribed_RNA"/>
</dbReference>
<accession>A0A2P2IVM2</accession>
<proteinExistence type="predicted"/>
<organism evidence="1">
    <name type="scientific">Rhizophora mucronata</name>
    <name type="common">Asiatic mangrove</name>
    <dbReference type="NCBI Taxonomy" id="61149"/>
    <lineage>
        <taxon>Eukaryota</taxon>
        <taxon>Viridiplantae</taxon>
        <taxon>Streptophyta</taxon>
        <taxon>Embryophyta</taxon>
        <taxon>Tracheophyta</taxon>
        <taxon>Spermatophyta</taxon>
        <taxon>Magnoliopsida</taxon>
        <taxon>eudicotyledons</taxon>
        <taxon>Gunneridae</taxon>
        <taxon>Pentapetalae</taxon>
        <taxon>rosids</taxon>
        <taxon>fabids</taxon>
        <taxon>Malpighiales</taxon>
        <taxon>Rhizophoraceae</taxon>
        <taxon>Rhizophora</taxon>
    </lineage>
</organism>
<evidence type="ECO:0000313" key="1">
    <source>
        <dbReference type="EMBL" id="MBW85258.1"/>
    </source>
</evidence>